<gene>
    <name evidence="2" type="ORF">GCM10009681_06420</name>
</gene>
<organism evidence="2 3">
    <name type="scientific">Luedemannella helvata</name>
    <dbReference type="NCBI Taxonomy" id="349315"/>
    <lineage>
        <taxon>Bacteria</taxon>
        <taxon>Bacillati</taxon>
        <taxon>Actinomycetota</taxon>
        <taxon>Actinomycetes</taxon>
        <taxon>Micromonosporales</taxon>
        <taxon>Micromonosporaceae</taxon>
        <taxon>Luedemannella</taxon>
    </lineage>
</organism>
<dbReference type="InterPro" id="IPR011600">
    <property type="entry name" value="Pept_C14_caspase"/>
</dbReference>
<dbReference type="PANTHER" id="PTHR48104">
    <property type="entry name" value="METACASPASE-4"/>
    <property type="match status" value="1"/>
</dbReference>
<dbReference type="InterPro" id="IPR050452">
    <property type="entry name" value="Metacaspase"/>
</dbReference>
<dbReference type="PANTHER" id="PTHR48104:SF30">
    <property type="entry name" value="METACASPASE-1"/>
    <property type="match status" value="1"/>
</dbReference>
<proteinExistence type="predicted"/>
<dbReference type="InterPro" id="IPR029030">
    <property type="entry name" value="Caspase-like_dom_sf"/>
</dbReference>
<feature type="domain" description="Peptidase C14 caspase" evidence="1">
    <location>
        <begin position="9"/>
        <end position="247"/>
    </location>
</feature>
<dbReference type="Gene3D" id="3.40.50.1460">
    <property type="match status" value="1"/>
</dbReference>
<accession>A0ABP4VVW6</accession>
<keyword evidence="3" id="KW-1185">Reference proteome</keyword>
<dbReference type="Proteomes" id="UP001500655">
    <property type="component" value="Unassembled WGS sequence"/>
</dbReference>
<reference evidence="3" key="1">
    <citation type="journal article" date="2019" name="Int. J. Syst. Evol. Microbiol.">
        <title>The Global Catalogue of Microorganisms (GCM) 10K type strain sequencing project: providing services to taxonomists for standard genome sequencing and annotation.</title>
        <authorList>
            <consortium name="The Broad Institute Genomics Platform"/>
            <consortium name="The Broad Institute Genome Sequencing Center for Infectious Disease"/>
            <person name="Wu L."/>
            <person name="Ma J."/>
        </authorList>
    </citation>
    <scope>NUCLEOTIDE SEQUENCE [LARGE SCALE GENOMIC DNA]</scope>
    <source>
        <strain evidence="3">JCM 13249</strain>
    </source>
</reference>
<dbReference type="SUPFAM" id="SSF52129">
    <property type="entry name" value="Caspase-like"/>
    <property type="match status" value="1"/>
</dbReference>
<evidence type="ECO:0000259" key="1">
    <source>
        <dbReference type="Pfam" id="PF00656"/>
    </source>
</evidence>
<comment type="caution">
    <text evidence="2">The sequence shown here is derived from an EMBL/GenBank/DDBJ whole genome shotgun (WGS) entry which is preliminary data.</text>
</comment>
<sequence>MLIGAQTGGLTGVVNDVDAMDGALSQWGFEVARCEGDQASRAGILDAYEGLIADAGADDAVFVYYSGHGGYCRPPDYERAIWPRAALQFIVPSDYAASTEGDFRGITSIELSVLLGRLTQKTRNVTVTLDCCHAALMSRDSNLRVRAQTRPASYEMVADHLESLRARGARFDRWSPTGNQNAVRVVACAPDQAAYEYANRDGVQMGILTESLTMALAEARALPVTWSTVVEQVRDRVLLFVPTQRPEAEGPSRRLLFDTVEADPIGTLPAVSGADGRVCLKGGPLLGVRVGDEFTIMPADSVEPQETTRIGDVTIDRVDALAAYGPLRPSRNVRSASVPLGARAHPTRLSAPSLAVRIPVAGAGVAELRQAIVQSTHVRLAETGEPCPIEVRADPAGLIIVDAVGPLTTPEQPDAAGISSVLTNLRRLAQAELMRRLSDDPQHALAAPVTIEFGVVNNGEFEPLEQSGAIVSTGQRICLRVRNEGTETVYLSVLDVGVAGRISLLTNAAPSGVRLDAGKMYVFGGNDFTGVLQGAELTWPEGLDRSQPRPETIQIVLMSAPHELWFVQNDGVRSAGPTRYRSTLENVVGQIRTGGYRDLTGEPRPSVRYAVHTVDFTLLPVRAAVAEEATFQVDERPDPSFRLFVPRSAAPQKVAVRLSDLVVHRNRAFGSADIRIDTLVLTRDADGQPSCEAHTERFHNIRDDQRLPLDRMQIFNGSAADFLDLAVWVSRDSADSLALSDLLKEKLTDGEVQAAFTQLGGMLTAAPQVAVAVAAISASAIVVNAAYHLLRGAVGDSIGLYRTTFLAHERFGVGRLPAQNTVRAQDFTFTYAIEDVG</sequence>
<dbReference type="Pfam" id="PF00656">
    <property type="entry name" value="Peptidase_C14"/>
    <property type="match status" value="1"/>
</dbReference>
<evidence type="ECO:0000313" key="3">
    <source>
        <dbReference type="Proteomes" id="UP001500655"/>
    </source>
</evidence>
<name>A0ABP4VVW6_9ACTN</name>
<protein>
    <recommendedName>
        <fullName evidence="1">Peptidase C14 caspase domain-containing protein</fullName>
    </recommendedName>
</protein>
<dbReference type="EMBL" id="BAAALS010000002">
    <property type="protein sequence ID" value="GAA1738384.1"/>
    <property type="molecule type" value="Genomic_DNA"/>
</dbReference>
<evidence type="ECO:0000313" key="2">
    <source>
        <dbReference type="EMBL" id="GAA1738384.1"/>
    </source>
</evidence>